<evidence type="ECO:0000313" key="2">
    <source>
        <dbReference type="WBParaSite" id="PSAMB.scaffold5157size12485.g26016.t1"/>
    </source>
</evidence>
<organism evidence="1 2">
    <name type="scientific">Plectus sambesii</name>
    <dbReference type="NCBI Taxonomy" id="2011161"/>
    <lineage>
        <taxon>Eukaryota</taxon>
        <taxon>Metazoa</taxon>
        <taxon>Ecdysozoa</taxon>
        <taxon>Nematoda</taxon>
        <taxon>Chromadorea</taxon>
        <taxon>Plectida</taxon>
        <taxon>Plectina</taxon>
        <taxon>Plectoidea</taxon>
        <taxon>Plectidae</taxon>
        <taxon>Plectus</taxon>
    </lineage>
</organism>
<name>A0A914WT13_9BILA</name>
<dbReference type="Proteomes" id="UP000887566">
    <property type="component" value="Unplaced"/>
</dbReference>
<protein>
    <submittedName>
        <fullName evidence="2">Uncharacterized protein</fullName>
    </submittedName>
</protein>
<sequence>MADPTINGFVCLLSTDLNVEAVKAKIVFCYYWFIQYLCDGTVRDKSTSGYAVIQHEDRMFVFLKFENTKTITNYESFKTLIEHIHYSVPDITIEVGYKYDSNNNKRATLYECRGFYDLVVDSEDVLLNENTTEDSIFAIECRTNCNLNYFEAFMINSEMFDADDLITYNLLGDPAFTNSDRADELNMR</sequence>
<proteinExistence type="predicted"/>
<accession>A0A914WT13</accession>
<reference evidence="2" key="1">
    <citation type="submission" date="2022-11" db="UniProtKB">
        <authorList>
            <consortium name="WormBaseParasite"/>
        </authorList>
    </citation>
    <scope>IDENTIFICATION</scope>
</reference>
<keyword evidence="1" id="KW-1185">Reference proteome</keyword>
<dbReference type="AlphaFoldDB" id="A0A914WT13"/>
<evidence type="ECO:0000313" key="1">
    <source>
        <dbReference type="Proteomes" id="UP000887566"/>
    </source>
</evidence>
<dbReference type="WBParaSite" id="PSAMB.scaffold5157size12485.g26016.t1">
    <property type="protein sequence ID" value="PSAMB.scaffold5157size12485.g26016.t1"/>
    <property type="gene ID" value="PSAMB.scaffold5157size12485.g26016"/>
</dbReference>